<evidence type="ECO:0000256" key="1">
    <source>
        <dbReference type="SAM" id="MobiDB-lite"/>
    </source>
</evidence>
<dbReference type="Proteomes" id="UP000319148">
    <property type="component" value="Unassembled WGS sequence"/>
</dbReference>
<feature type="transmembrane region" description="Helical" evidence="2">
    <location>
        <begin position="29"/>
        <end position="49"/>
    </location>
</feature>
<dbReference type="Pfam" id="PF09527">
    <property type="entry name" value="ATPase_gene1"/>
    <property type="match status" value="1"/>
</dbReference>
<comment type="caution">
    <text evidence="3">The sequence shown here is derived from an EMBL/GenBank/DDBJ whole genome shotgun (WGS) entry which is preliminary data.</text>
</comment>
<proteinExistence type="predicted"/>
<dbReference type="OrthoDB" id="9157352at2"/>
<keyword evidence="2" id="KW-0472">Membrane</keyword>
<dbReference type="InterPro" id="IPR032820">
    <property type="entry name" value="ATPase_put"/>
</dbReference>
<gene>
    <name evidence="3" type="ORF">FIV46_10145</name>
</gene>
<sequence>MDEDGSNDMKRAAERDADRLREAERQRHTLLAQTVFLGSLALMFVLPIVGGAYLGRWIDAMFEEYSVRWTVSLIVLGVVVGTVNVFLFIRERP</sequence>
<name>A0A501PIF8_9PROT</name>
<keyword evidence="2" id="KW-0812">Transmembrane</keyword>
<organism evidence="3 4">
    <name type="scientific">Emcibacter nanhaiensis</name>
    <dbReference type="NCBI Taxonomy" id="1505037"/>
    <lineage>
        <taxon>Bacteria</taxon>
        <taxon>Pseudomonadati</taxon>
        <taxon>Pseudomonadota</taxon>
        <taxon>Alphaproteobacteria</taxon>
        <taxon>Emcibacterales</taxon>
        <taxon>Emcibacteraceae</taxon>
        <taxon>Emcibacter</taxon>
    </lineage>
</organism>
<dbReference type="AlphaFoldDB" id="A0A501PIF8"/>
<feature type="region of interest" description="Disordered" evidence="1">
    <location>
        <begin position="1"/>
        <end position="20"/>
    </location>
</feature>
<protein>
    <submittedName>
        <fullName evidence="3">AtpZ/AtpI family protein</fullName>
    </submittedName>
</protein>
<keyword evidence="2" id="KW-1133">Transmembrane helix</keyword>
<evidence type="ECO:0000256" key="2">
    <source>
        <dbReference type="SAM" id="Phobius"/>
    </source>
</evidence>
<accession>A0A501PIF8</accession>
<feature type="transmembrane region" description="Helical" evidence="2">
    <location>
        <begin position="69"/>
        <end position="89"/>
    </location>
</feature>
<evidence type="ECO:0000313" key="3">
    <source>
        <dbReference type="EMBL" id="TPD59838.1"/>
    </source>
</evidence>
<reference evidence="4" key="1">
    <citation type="submission" date="2019-06" db="EMBL/GenBank/DDBJ databases">
        <title>The complete genome of Emcibacter congregatus ZYLT.</title>
        <authorList>
            <person name="Zhao Z."/>
        </authorList>
    </citation>
    <scope>NUCLEOTIDE SEQUENCE [LARGE SCALE GENOMIC DNA]</scope>
    <source>
        <strain evidence="4">MCCC 1A06723</strain>
    </source>
</reference>
<evidence type="ECO:0000313" key="4">
    <source>
        <dbReference type="Proteomes" id="UP000319148"/>
    </source>
</evidence>
<dbReference type="EMBL" id="VFIY01000010">
    <property type="protein sequence ID" value="TPD59838.1"/>
    <property type="molecule type" value="Genomic_DNA"/>
</dbReference>
<feature type="compositionally biased region" description="Basic and acidic residues" evidence="1">
    <location>
        <begin position="7"/>
        <end position="20"/>
    </location>
</feature>
<keyword evidence="4" id="KW-1185">Reference proteome</keyword>
<dbReference type="RefSeq" id="WP_139940809.1">
    <property type="nucleotide sequence ID" value="NZ_JBHSYP010000006.1"/>
</dbReference>